<evidence type="ECO:0000313" key="4">
    <source>
        <dbReference type="EMBL" id="MBK1827963.1"/>
    </source>
</evidence>
<name>A0A934RC60_9BACT</name>
<gene>
    <name evidence="4" type="ORF">JIN81_13110</name>
</gene>
<evidence type="ECO:0000256" key="2">
    <source>
        <dbReference type="SAM" id="SignalP"/>
    </source>
</evidence>
<organism evidence="4 5">
    <name type="scientific">Haloferula rosea</name>
    <dbReference type="NCBI Taxonomy" id="490093"/>
    <lineage>
        <taxon>Bacteria</taxon>
        <taxon>Pseudomonadati</taxon>
        <taxon>Verrucomicrobiota</taxon>
        <taxon>Verrucomicrobiia</taxon>
        <taxon>Verrucomicrobiales</taxon>
        <taxon>Verrucomicrobiaceae</taxon>
        <taxon>Haloferula</taxon>
    </lineage>
</organism>
<feature type="chain" id="PRO_5037070549" evidence="2">
    <location>
        <begin position="18"/>
        <end position="383"/>
    </location>
</feature>
<dbReference type="Gene3D" id="2.160.20.10">
    <property type="entry name" value="Single-stranded right-handed beta-helix, Pectin lyase-like"/>
    <property type="match status" value="2"/>
</dbReference>
<dbReference type="SUPFAM" id="SSF51126">
    <property type="entry name" value="Pectin lyase-like"/>
    <property type="match status" value="1"/>
</dbReference>
<dbReference type="InterPro" id="IPR012334">
    <property type="entry name" value="Pectin_lyas_fold"/>
</dbReference>
<comment type="caution">
    <text evidence="4">The sequence shown here is derived from an EMBL/GenBank/DDBJ whole genome shotgun (WGS) entry which is preliminary data.</text>
</comment>
<sequence>MKLRCLTLLLLVTLCPARDVKVTTSHELHKAAANAEPGDRLILSGGPFRDIHLQGLRGTRDQPIILQGGSAQQPASFRGGKTGIQLSRCQWLELRFLDIHGAQWNGINIDDGGNRDQPAHHITITDCSIRSIGPKGNFDALKLSGLDHFVIRRCRFTGWGGSAIDMVGCHHGLIESCHFEGKEGFSQNSGIQLKGGTSDVAVLANDFHDAGLRAINLGGSTGLQFFRPHVGEHEAEDIEVAGNRIRGSDAAIAFVTSRAGHVHHNTIHLPEKWVLRILQENADHPFKPVCDGVFESNLIILDQRVRTHVNIGPGTAAETFTFRNNVWFDLSNPPRKPVLPGKVIDEVHGENPGIDLNAEDPASSPPTHPRLNKVGAHAYRAEP</sequence>
<dbReference type="Proteomes" id="UP000658278">
    <property type="component" value="Unassembled WGS sequence"/>
</dbReference>
<dbReference type="InterPro" id="IPR039448">
    <property type="entry name" value="Beta_helix"/>
</dbReference>
<dbReference type="InterPro" id="IPR011050">
    <property type="entry name" value="Pectin_lyase_fold/virulence"/>
</dbReference>
<keyword evidence="5" id="KW-1185">Reference proteome</keyword>
<protein>
    <submittedName>
        <fullName evidence="4">Right-handed parallel beta-helix repeat-containing protein</fullName>
    </submittedName>
</protein>
<reference evidence="4" key="1">
    <citation type="submission" date="2021-01" db="EMBL/GenBank/DDBJ databases">
        <title>Modified the classification status of verrucomicrobia.</title>
        <authorList>
            <person name="Feng X."/>
        </authorList>
    </citation>
    <scope>NUCLEOTIDE SEQUENCE</scope>
    <source>
        <strain evidence="4">KCTC 22201</strain>
    </source>
</reference>
<dbReference type="InterPro" id="IPR006626">
    <property type="entry name" value="PbH1"/>
</dbReference>
<evidence type="ECO:0000259" key="3">
    <source>
        <dbReference type="Pfam" id="PF13229"/>
    </source>
</evidence>
<evidence type="ECO:0000313" key="5">
    <source>
        <dbReference type="Proteomes" id="UP000658278"/>
    </source>
</evidence>
<feature type="region of interest" description="Disordered" evidence="1">
    <location>
        <begin position="349"/>
        <end position="383"/>
    </location>
</feature>
<evidence type="ECO:0000256" key="1">
    <source>
        <dbReference type="SAM" id="MobiDB-lite"/>
    </source>
</evidence>
<feature type="domain" description="Right handed beta helix" evidence="3">
    <location>
        <begin position="82"/>
        <end position="267"/>
    </location>
</feature>
<dbReference type="SMART" id="SM00710">
    <property type="entry name" value="PbH1"/>
    <property type="match status" value="5"/>
</dbReference>
<proteinExistence type="predicted"/>
<dbReference type="AlphaFoldDB" id="A0A934RC60"/>
<dbReference type="RefSeq" id="WP_200280387.1">
    <property type="nucleotide sequence ID" value="NZ_JAENII010000010.1"/>
</dbReference>
<keyword evidence="2" id="KW-0732">Signal</keyword>
<dbReference type="Pfam" id="PF13229">
    <property type="entry name" value="Beta_helix"/>
    <property type="match status" value="1"/>
</dbReference>
<dbReference type="EMBL" id="JAENII010000010">
    <property type="protein sequence ID" value="MBK1827963.1"/>
    <property type="molecule type" value="Genomic_DNA"/>
</dbReference>
<accession>A0A934RC60</accession>
<feature type="signal peptide" evidence="2">
    <location>
        <begin position="1"/>
        <end position="17"/>
    </location>
</feature>